<dbReference type="EMBL" id="CAJNOK010001440">
    <property type="protein sequence ID" value="CAF0812085.1"/>
    <property type="molecule type" value="Genomic_DNA"/>
</dbReference>
<dbReference type="Proteomes" id="UP000682733">
    <property type="component" value="Unassembled WGS sequence"/>
</dbReference>
<dbReference type="InterPro" id="IPR018721">
    <property type="entry name" value="DUF2252"/>
</dbReference>
<dbReference type="PANTHER" id="PTHR39441:SF1">
    <property type="entry name" value="DUF2252 DOMAIN-CONTAINING PROTEIN"/>
    <property type="match status" value="1"/>
</dbReference>
<evidence type="ECO:0000256" key="1">
    <source>
        <dbReference type="SAM" id="MobiDB-lite"/>
    </source>
</evidence>
<dbReference type="Proteomes" id="UP000677228">
    <property type="component" value="Unassembled WGS sequence"/>
</dbReference>
<organism evidence="3 4">
    <name type="scientific">Didymodactylos carnosus</name>
    <dbReference type="NCBI Taxonomy" id="1234261"/>
    <lineage>
        <taxon>Eukaryota</taxon>
        <taxon>Metazoa</taxon>
        <taxon>Spiralia</taxon>
        <taxon>Gnathifera</taxon>
        <taxon>Rotifera</taxon>
        <taxon>Eurotatoria</taxon>
        <taxon>Bdelloidea</taxon>
        <taxon>Philodinida</taxon>
        <taxon>Philodinidae</taxon>
        <taxon>Didymodactylos</taxon>
    </lineage>
</organism>
<feature type="compositionally biased region" description="Basic residues" evidence="1">
    <location>
        <begin position="34"/>
        <end position="49"/>
    </location>
</feature>
<gene>
    <name evidence="2" type="ORF">OVA965_LOCUS5202</name>
    <name evidence="3" type="ORF">TMI583_LOCUS5200</name>
</gene>
<dbReference type="EMBL" id="CAJOBA010001440">
    <property type="protein sequence ID" value="CAF3595995.1"/>
    <property type="molecule type" value="Genomic_DNA"/>
</dbReference>
<dbReference type="AlphaFoldDB" id="A0A8S2H4N7"/>
<feature type="compositionally biased region" description="Basic and acidic residues" evidence="1">
    <location>
        <begin position="59"/>
        <end position="74"/>
    </location>
</feature>
<evidence type="ECO:0000313" key="4">
    <source>
        <dbReference type="Proteomes" id="UP000682733"/>
    </source>
</evidence>
<accession>A0A8S2H4N7</accession>
<name>A0A8S2H4N7_9BILA</name>
<comment type="caution">
    <text evidence="3">The sequence shown here is derived from an EMBL/GenBank/DDBJ whole genome shotgun (WGS) entry which is preliminary data.</text>
</comment>
<proteinExistence type="predicted"/>
<evidence type="ECO:0000313" key="2">
    <source>
        <dbReference type="EMBL" id="CAF0812085.1"/>
    </source>
</evidence>
<dbReference type="PANTHER" id="PTHR39441">
    <property type="entry name" value="DUF2252 DOMAIN-CONTAINING PROTEIN"/>
    <property type="match status" value="1"/>
</dbReference>
<reference evidence="3" key="1">
    <citation type="submission" date="2021-02" db="EMBL/GenBank/DDBJ databases">
        <authorList>
            <person name="Nowell W R."/>
        </authorList>
    </citation>
    <scope>NUCLEOTIDE SEQUENCE</scope>
</reference>
<evidence type="ECO:0008006" key="5">
    <source>
        <dbReference type="Google" id="ProtNLM"/>
    </source>
</evidence>
<protein>
    <recommendedName>
        <fullName evidence="5">DUF2252 domain-containing protein</fullName>
    </recommendedName>
</protein>
<evidence type="ECO:0000313" key="3">
    <source>
        <dbReference type="EMBL" id="CAF3595995.1"/>
    </source>
</evidence>
<sequence>MASDLSLVFFYPNQDYSNPSRRIQNDLPRTDRHSPHRGNGHRHRKIRVRKLNDQQQHQRHQEKQEPDRKVNEQEFRDTVFIKRKTERPFLIPSPVSGIIRQQFSTVEFIQNQTSEQRSQHIIDIFEKYFGENIRKNPRTWNGRFRTMAQTSYAFYRGSAILFYQDLKQHNDQWVKNNPAASNIFLHGDLHAENFGIYLNSNGILNFDVNNFNEGYYGPFTWDLKRLITSLNLILYAKGFSDLQIEAILFVCVGEYLKQVYEFCKQEKNYFALTLQNTKGEIYELLQRTKIKSHAHHLDNLTHIKDYERKFIRNKTIKDVDEQLYEKILDAFQQYLNTISENKHHNKMTYSVKDIVKCQHSGNGIVDKLSYNILIQGDTEIVESDTILYMKPAQKSVISFTLKNEQFEKNYLKHDGLRTVLCSYAMQANVPKWIGYTTLDNTPYVIDEISAYVAELDWSDINHYEDIIEIVKYLGKATAKIHCVSDSDCKHTLKHASRLPVEIIPQHTEVTICDAVRGRDIEFIHSIVDFGMAYGELTRRDHHLFFEAFRKNKIHGL</sequence>
<dbReference type="Pfam" id="PF10009">
    <property type="entry name" value="DUF2252"/>
    <property type="match status" value="1"/>
</dbReference>
<feature type="region of interest" description="Disordered" evidence="1">
    <location>
        <begin position="18"/>
        <end position="74"/>
    </location>
</feature>